<dbReference type="InterPro" id="IPR017896">
    <property type="entry name" value="4Fe4S_Fe-S-bd"/>
</dbReference>
<comment type="caution">
    <text evidence="6">The sequence shown here is derived from an EMBL/GenBank/DDBJ whole genome shotgun (WGS) entry which is preliminary data.</text>
</comment>
<keyword evidence="7" id="KW-1185">Reference proteome</keyword>
<evidence type="ECO:0000256" key="2">
    <source>
        <dbReference type="ARBA" id="ARBA00022723"/>
    </source>
</evidence>
<reference evidence="6" key="1">
    <citation type="submission" date="2022-04" db="EMBL/GenBank/DDBJ databases">
        <title>Desulfatitalea alkaliphila sp. nov., a novel anaerobic sulfate-reducing bacterium isolated from terrestrial mud volcano, Taman Peninsula, Russia.</title>
        <authorList>
            <person name="Khomyakova M.A."/>
            <person name="Merkel A.Y."/>
            <person name="Slobodkin A.I."/>
        </authorList>
    </citation>
    <scope>NUCLEOTIDE SEQUENCE</scope>
    <source>
        <strain evidence="6">M08but</strain>
    </source>
</reference>
<dbReference type="GO" id="GO:0015995">
    <property type="term" value="P:chlorophyll biosynthetic process"/>
    <property type="evidence" value="ECO:0007669"/>
    <property type="project" value="InterPro"/>
</dbReference>
<dbReference type="InterPro" id="IPR045854">
    <property type="entry name" value="NO2/SO3_Rdtase_4Fe4S_sf"/>
</dbReference>
<dbReference type="GO" id="GO:0046872">
    <property type="term" value="F:metal ion binding"/>
    <property type="evidence" value="ECO:0007669"/>
    <property type="project" value="UniProtKB-KW"/>
</dbReference>
<keyword evidence="1" id="KW-0004">4Fe-4S</keyword>
<proteinExistence type="predicted"/>
<dbReference type="SUPFAM" id="SSF56014">
    <property type="entry name" value="Nitrite and sulphite reductase 4Fe-4S domain-like"/>
    <property type="match status" value="1"/>
</dbReference>
<dbReference type="Pfam" id="PF08369">
    <property type="entry name" value="PCP_red"/>
    <property type="match status" value="1"/>
</dbReference>
<dbReference type="GO" id="GO:0020037">
    <property type="term" value="F:heme binding"/>
    <property type="evidence" value="ECO:0007669"/>
    <property type="project" value="InterPro"/>
</dbReference>
<dbReference type="AlphaFoldDB" id="A0AA41UPW5"/>
<dbReference type="Pfam" id="PF01077">
    <property type="entry name" value="NIR_SIR"/>
    <property type="match status" value="1"/>
</dbReference>
<accession>A0AA41UPW5</accession>
<feature type="domain" description="4Fe-4S ferredoxin-type" evidence="5">
    <location>
        <begin position="169"/>
        <end position="198"/>
    </location>
</feature>
<keyword evidence="2" id="KW-0479">Metal-binding</keyword>
<dbReference type="InterPro" id="IPR017900">
    <property type="entry name" value="4Fe4S_Fe_S_CS"/>
</dbReference>
<protein>
    <submittedName>
        <fullName evidence="6">4Fe-4S binding protein</fullName>
    </submittedName>
</protein>
<dbReference type="GO" id="GO:0016491">
    <property type="term" value="F:oxidoreductase activity"/>
    <property type="evidence" value="ECO:0007669"/>
    <property type="project" value="InterPro"/>
</dbReference>
<evidence type="ECO:0000256" key="4">
    <source>
        <dbReference type="ARBA" id="ARBA00023014"/>
    </source>
</evidence>
<gene>
    <name evidence="6" type="ORF">MRX98_09720</name>
</gene>
<dbReference type="Gene3D" id="3.30.413.10">
    <property type="entry name" value="Sulfite Reductase Hemoprotein, domain 1"/>
    <property type="match status" value="1"/>
</dbReference>
<evidence type="ECO:0000256" key="3">
    <source>
        <dbReference type="ARBA" id="ARBA00023004"/>
    </source>
</evidence>
<dbReference type="PROSITE" id="PS51379">
    <property type="entry name" value="4FE4S_FER_2"/>
    <property type="match status" value="2"/>
</dbReference>
<dbReference type="RefSeq" id="WP_246906452.1">
    <property type="nucleotide sequence ID" value="NZ_JALJRB010000008.1"/>
</dbReference>
<dbReference type="InterPro" id="IPR006067">
    <property type="entry name" value="NO2/SO3_Rdtase_4Fe4S_dom"/>
</dbReference>
<dbReference type="GO" id="GO:0015979">
    <property type="term" value="P:photosynthesis"/>
    <property type="evidence" value="ECO:0007669"/>
    <property type="project" value="InterPro"/>
</dbReference>
<evidence type="ECO:0000313" key="6">
    <source>
        <dbReference type="EMBL" id="MCJ8500848.1"/>
    </source>
</evidence>
<dbReference type="SUPFAM" id="SSF54862">
    <property type="entry name" value="4Fe-4S ferredoxins"/>
    <property type="match status" value="1"/>
</dbReference>
<organism evidence="6 7">
    <name type="scientific">Desulfatitalea alkaliphila</name>
    <dbReference type="NCBI Taxonomy" id="2929485"/>
    <lineage>
        <taxon>Bacteria</taxon>
        <taxon>Pseudomonadati</taxon>
        <taxon>Thermodesulfobacteriota</taxon>
        <taxon>Desulfobacteria</taxon>
        <taxon>Desulfobacterales</taxon>
        <taxon>Desulfosarcinaceae</taxon>
        <taxon>Desulfatitalea</taxon>
    </lineage>
</organism>
<dbReference type="Gene3D" id="1.10.8.550">
    <property type="entry name" value="Proto-chlorophyllide reductase 57 kD subunit B"/>
    <property type="match status" value="1"/>
</dbReference>
<dbReference type="GO" id="GO:0051539">
    <property type="term" value="F:4 iron, 4 sulfur cluster binding"/>
    <property type="evidence" value="ECO:0007669"/>
    <property type="project" value="UniProtKB-KW"/>
</dbReference>
<dbReference type="Gene3D" id="3.30.70.20">
    <property type="match status" value="1"/>
</dbReference>
<name>A0AA41UPW5_9BACT</name>
<keyword evidence="3" id="KW-0408">Iron</keyword>
<keyword evidence="4" id="KW-0411">Iron-sulfur</keyword>
<dbReference type="Proteomes" id="UP001165427">
    <property type="component" value="Unassembled WGS sequence"/>
</dbReference>
<evidence type="ECO:0000259" key="5">
    <source>
        <dbReference type="PROSITE" id="PS51379"/>
    </source>
</evidence>
<evidence type="ECO:0000313" key="7">
    <source>
        <dbReference type="Proteomes" id="UP001165427"/>
    </source>
</evidence>
<dbReference type="Pfam" id="PF00037">
    <property type="entry name" value="Fer4"/>
    <property type="match status" value="1"/>
</dbReference>
<dbReference type="PROSITE" id="PS00198">
    <property type="entry name" value="4FE4S_FER_1"/>
    <property type="match status" value="1"/>
</dbReference>
<dbReference type="EMBL" id="JALJRB010000008">
    <property type="protein sequence ID" value="MCJ8500848.1"/>
    <property type="molecule type" value="Genomic_DNA"/>
</dbReference>
<feature type="domain" description="4Fe-4S ferredoxin-type" evidence="5">
    <location>
        <begin position="138"/>
        <end position="167"/>
    </location>
</feature>
<dbReference type="InterPro" id="IPR042298">
    <property type="entry name" value="P-CP_red_C"/>
</dbReference>
<evidence type="ECO:0000256" key="1">
    <source>
        <dbReference type="ARBA" id="ARBA00022485"/>
    </source>
</evidence>
<dbReference type="InterPro" id="IPR013580">
    <property type="entry name" value="LI-POR_suB-like_C"/>
</dbReference>
<sequence length="271" mass="29756">MQWSPEAEEAIQKVPFFVRKRVRARLEKEARKAGVPQITLAEVKATQQRYLSGMAAEVKGYRLETCFGPSGCPNRIDAGDHLAGRLETLLEKADLLSLLRRRVGPDLKFHHEIRVALADCPNACSQPQIKDIGIIAACLPQITAAECSGCEACVQSCQEDAVRVDTDGPRPLIDPARCCACGQCVQACPTGTLAEGAKGYRVQLGGKLGRHPRLARELPGIYDAETVLAIIQACLEIYRRRSRHGERLGALLTPTDFEDFARRFAPLDHTV</sequence>